<evidence type="ECO:0000313" key="2">
    <source>
        <dbReference type="Proteomes" id="UP000008718"/>
    </source>
</evidence>
<reference evidence="1 2" key="2">
    <citation type="journal article" date="2011" name="Stand. Genomic Sci.">
        <title>Complete genome sequence of Paludibacter propionicigenes type strain (WB4).</title>
        <authorList>
            <person name="Gronow S."/>
            <person name="Munk C."/>
            <person name="Lapidus A."/>
            <person name="Nolan M."/>
            <person name="Lucas S."/>
            <person name="Hammon N."/>
            <person name="Deshpande S."/>
            <person name="Cheng J.F."/>
            <person name="Tapia R."/>
            <person name="Han C."/>
            <person name="Goodwin L."/>
            <person name="Pitluck S."/>
            <person name="Liolios K."/>
            <person name="Ivanova N."/>
            <person name="Mavromatis K."/>
            <person name="Mikhailova N."/>
            <person name="Pati A."/>
            <person name="Chen A."/>
            <person name="Palaniappan K."/>
            <person name="Land M."/>
            <person name="Hauser L."/>
            <person name="Chang Y.J."/>
            <person name="Jeffries C.D."/>
            <person name="Brambilla E."/>
            <person name="Rohde M."/>
            <person name="Goker M."/>
            <person name="Detter J.C."/>
            <person name="Woyke T."/>
            <person name="Bristow J."/>
            <person name="Eisen J.A."/>
            <person name="Markowitz V."/>
            <person name="Hugenholtz P."/>
            <person name="Kyrpides N.C."/>
            <person name="Klenk H.P."/>
        </authorList>
    </citation>
    <scope>NUCLEOTIDE SEQUENCE [LARGE SCALE GENOMIC DNA]</scope>
    <source>
        <strain evidence="2">DSM 17365 / JCM 13257 / WB4</strain>
    </source>
</reference>
<dbReference type="Proteomes" id="UP000008718">
    <property type="component" value="Chromosome"/>
</dbReference>
<gene>
    <name evidence="1" type="ordered locus">Palpr_0223</name>
</gene>
<dbReference type="HOGENOM" id="CLU_2438077_0_0_10"/>
<reference key="1">
    <citation type="submission" date="2010-11" db="EMBL/GenBank/DDBJ databases">
        <title>The complete genome of Paludibacter propionicigenes DSM 17365.</title>
        <authorList>
            <consortium name="US DOE Joint Genome Institute (JGI-PGF)"/>
            <person name="Lucas S."/>
            <person name="Copeland A."/>
            <person name="Lapidus A."/>
            <person name="Bruce D."/>
            <person name="Goodwin L."/>
            <person name="Pitluck S."/>
            <person name="Kyrpides N."/>
            <person name="Mavromatis K."/>
            <person name="Ivanova N."/>
            <person name="Munk A.C."/>
            <person name="Brettin T."/>
            <person name="Detter J.C."/>
            <person name="Han C."/>
            <person name="Tapia R."/>
            <person name="Land M."/>
            <person name="Hauser L."/>
            <person name="Markowitz V."/>
            <person name="Cheng J.-F."/>
            <person name="Hugenholtz P."/>
            <person name="Woyke T."/>
            <person name="Wu D."/>
            <person name="Gronow S."/>
            <person name="Wellnitz S."/>
            <person name="Brambilla E."/>
            <person name="Klenk H.-P."/>
            <person name="Eisen J.A."/>
        </authorList>
    </citation>
    <scope>NUCLEOTIDE SEQUENCE</scope>
    <source>
        <strain>WB4</strain>
    </source>
</reference>
<keyword evidence="2" id="KW-1185">Reference proteome</keyword>
<name>E4T104_PALPW</name>
<sequence length="90" mass="10279">MSNRKNLMITMMHWECSDAQILLKLNGIESEMDTVLMAEADCPFHVSGCAKLSVSEENYELGLKILKEHGFDTDNEFMNESLYVESVFPK</sequence>
<accession>E4T104</accession>
<evidence type="ECO:0000313" key="1">
    <source>
        <dbReference type="EMBL" id="ADQ78385.1"/>
    </source>
</evidence>
<proteinExistence type="predicted"/>
<dbReference type="AlphaFoldDB" id="E4T104"/>
<protein>
    <submittedName>
        <fullName evidence="1">PhoH family protein</fullName>
    </submittedName>
</protein>
<dbReference type="RefSeq" id="WP_013443754.1">
    <property type="nucleotide sequence ID" value="NC_014734.1"/>
</dbReference>
<dbReference type="EMBL" id="CP002345">
    <property type="protein sequence ID" value="ADQ78385.1"/>
    <property type="molecule type" value="Genomic_DNA"/>
</dbReference>
<organism evidence="1 2">
    <name type="scientific">Paludibacter propionicigenes (strain DSM 17365 / JCM 13257 / WB4)</name>
    <dbReference type="NCBI Taxonomy" id="694427"/>
    <lineage>
        <taxon>Bacteria</taxon>
        <taxon>Pseudomonadati</taxon>
        <taxon>Bacteroidota</taxon>
        <taxon>Bacteroidia</taxon>
        <taxon>Bacteroidales</taxon>
        <taxon>Paludibacteraceae</taxon>
        <taxon>Paludibacter</taxon>
    </lineage>
</organism>
<dbReference type="KEGG" id="ppn:Palpr_0223"/>